<evidence type="ECO:0000256" key="2">
    <source>
        <dbReference type="ARBA" id="ARBA00022679"/>
    </source>
</evidence>
<evidence type="ECO:0000256" key="1">
    <source>
        <dbReference type="ARBA" id="ARBA00010688"/>
    </source>
</evidence>
<evidence type="ECO:0000256" key="4">
    <source>
        <dbReference type="ARBA" id="ARBA00022777"/>
    </source>
</evidence>
<evidence type="ECO:0000256" key="5">
    <source>
        <dbReference type="ARBA" id="ARBA00022840"/>
    </source>
</evidence>
<dbReference type="PANTHER" id="PTHR43085:SF1">
    <property type="entry name" value="PSEUDOURIDINE KINASE-RELATED"/>
    <property type="match status" value="1"/>
</dbReference>
<dbReference type="AlphaFoldDB" id="A0A7K2ITN4"/>
<dbReference type="SUPFAM" id="SSF53613">
    <property type="entry name" value="Ribokinase-like"/>
    <property type="match status" value="1"/>
</dbReference>
<keyword evidence="4 6" id="KW-0418">Kinase</keyword>
<keyword evidence="3" id="KW-0547">Nucleotide-binding</keyword>
<dbReference type="PRINTS" id="PR00990">
    <property type="entry name" value="RIBOKINASE"/>
</dbReference>
<dbReference type="InterPro" id="IPR002139">
    <property type="entry name" value="Ribo/fructo_kinase"/>
</dbReference>
<dbReference type="PROSITE" id="PS00584">
    <property type="entry name" value="PFKB_KINASES_2"/>
    <property type="match status" value="1"/>
</dbReference>
<dbReference type="PANTHER" id="PTHR43085">
    <property type="entry name" value="HEXOKINASE FAMILY MEMBER"/>
    <property type="match status" value="1"/>
</dbReference>
<protein>
    <submittedName>
        <fullName evidence="9">Carbohydrate kinase</fullName>
    </submittedName>
</protein>
<evidence type="ECO:0000256" key="7">
    <source>
        <dbReference type="SAM" id="MobiDB-lite"/>
    </source>
</evidence>
<dbReference type="InterPro" id="IPR050306">
    <property type="entry name" value="PfkB_Carbo_kinase"/>
</dbReference>
<evidence type="ECO:0000256" key="6">
    <source>
        <dbReference type="RuleBase" id="RU003704"/>
    </source>
</evidence>
<dbReference type="InterPro" id="IPR011611">
    <property type="entry name" value="PfkB_dom"/>
</dbReference>
<feature type="compositionally biased region" description="Basic and acidic residues" evidence="7">
    <location>
        <begin position="307"/>
        <end position="320"/>
    </location>
</feature>
<dbReference type="EMBL" id="WWHY01000001">
    <property type="protein sequence ID" value="MYR33145.1"/>
    <property type="molecule type" value="Genomic_DNA"/>
</dbReference>
<dbReference type="GO" id="GO:0006000">
    <property type="term" value="P:fructose metabolic process"/>
    <property type="evidence" value="ECO:0007669"/>
    <property type="project" value="UniProtKB-ARBA"/>
</dbReference>
<gene>
    <name evidence="9" type="ORF">GTW20_12945</name>
</gene>
<dbReference type="Gene3D" id="3.40.1190.20">
    <property type="match status" value="1"/>
</dbReference>
<dbReference type="Proteomes" id="UP000467124">
    <property type="component" value="Unassembled WGS sequence"/>
</dbReference>
<evidence type="ECO:0000259" key="8">
    <source>
        <dbReference type="Pfam" id="PF00294"/>
    </source>
</evidence>
<keyword evidence="2 6" id="KW-0808">Transferase</keyword>
<dbReference type="CDD" id="cd01167">
    <property type="entry name" value="bac_FRK"/>
    <property type="match status" value="1"/>
</dbReference>
<feature type="domain" description="Carbohydrate kinase PfkB" evidence="8">
    <location>
        <begin position="10"/>
        <end position="315"/>
    </location>
</feature>
<evidence type="ECO:0000313" key="10">
    <source>
        <dbReference type="Proteomes" id="UP000467124"/>
    </source>
</evidence>
<keyword evidence="5" id="KW-0067">ATP-binding</keyword>
<dbReference type="GO" id="GO:0005524">
    <property type="term" value="F:ATP binding"/>
    <property type="evidence" value="ECO:0007669"/>
    <property type="project" value="UniProtKB-KW"/>
</dbReference>
<dbReference type="Pfam" id="PF00294">
    <property type="entry name" value="PfkB"/>
    <property type="match status" value="1"/>
</dbReference>
<comment type="caution">
    <text evidence="9">The sequence shown here is derived from an EMBL/GenBank/DDBJ whole genome shotgun (WGS) entry which is preliminary data.</text>
</comment>
<proteinExistence type="inferred from homology"/>
<evidence type="ECO:0000313" key="9">
    <source>
        <dbReference type="EMBL" id="MYR33145.1"/>
    </source>
</evidence>
<dbReference type="RefSeq" id="WP_161111063.1">
    <property type="nucleotide sequence ID" value="NZ_JBEYHW010000003.1"/>
</dbReference>
<accession>A0A7K2ITN4</accession>
<organism evidence="9 10">
    <name type="scientific">Nocardiopsis alba</name>
    <dbReference type="NCBI Taxonomy" id="53437"/>
    <lineage>
        <taxon>Bacteria</taxon>
        <taxon>Bacillati</taxon>
        <taxon>Actinomycetota</taxon>
        <taxon>Actinomycetes</taxon>
        <taxon>Streptosporangiales</taxon>
        <taxon>Nocardiopsidaceae</taxon>
        <taxon>Nocardiopsis</taxon>
    </lineage>
</organism>
<dbReference type="PROSITE" id="PS00583">
    <property type="entry name" value="PFKB_KINASES_1"/>
    <property type="match status" value="1"/>
</dbReference>
<reference evidence="9 10" key="1">
    <citation type="journal article" date="2019" name="Nat. Commun.">
        <title>The antimicrobial potential of Streptomyces from insect microbiomes.</title>
        <authorList>
            <person name="Chevrette M.G."/>
            <person name="Carlson C.M."/>
            <person name="Ortega H.E."/>
            <person name="Thomas C."/>
            <person name="Ananiev G.E."/>
            <person name="Barns K.J."/>
            <person name="Book A.J."/>
            <person name="Cagnazzo J."/>
            <person name="Carlos C."/>
            <person name="Flanigan W."/>
            <person name="Grubbs K.J."/>
            <person name="Horn H.A."/>
            <person name="Hoffmann F.M."/>
            <person name="Klassen J.L."/>
            <person name="Knack J.J."/>
            <person name="Lewin G.R."/>
            <person name="McDonald B.R."/>
            <person name="Muller L."/>
            <person name="Melo W.G.P."/>
            <person name="Pinto-Tomas A.A."/>
            <person name="Schmitz A."/>
            <person name="Wendt-Pienkowski E."/>
            <person name="Wildman S."/>
            <person name="Zhao M."/>
            <person name="Zhang F."/>
            <person name="Bugni T.S."/>
            <person name="Andes D.R."/>
            <person name="Pupo M.T."/>
            <person name="Currie C.R."/>
        </authorList>
    </citation>
    <scope>NUCLEOTIDE SEQUENCE [LARGE SCALE GENOMIC DNA]</scope>
    <source>
        <strain evidence="9 10">SID5840</strain>
    </source>
</reference>
<sequence length="331" mass="34302">MSDRQGASPRLVVIGENVMDLLPAGRGPGTLKASPGGGPANTAVATARLGIPTRLLARIGSDGFGAMIRERLLSEGLDPAGLIDAEEPSALALATLGADGAAVYDFRMDDAADWRWRAEELPRELDAEVVALHAASIALFREPGAALIEGLLSREHSRGRVTVSLDPNIRREVIGDPETARSLVLRHVARAHVVKASDEDLDFLYPDRSPEKAAEALAALGPALVVVTLGGKGAFALSHGVSASVPAPVVDVVDTVGAGDSFMGALLHRLDLDGRLGEDPRARLSGLTEGDLVSLLTHAATAAARTVTREGADPPTRAELDAALSENGVAS</sequence>
<comment type="similarity">
    <text evidence="1 6">Belongs to the carbohydrate kinase PfkB family.</text>
</comment>
<dbReference type="InterPro" id="IPR029056">
    <property type="entry name" value="Ribokinase-like"/>
</dbReference>
<dbReference type="InterPro" id="IPR002173">
    <property type="entry name" value="Carboh/pur_kinase_PfkB_CS"/>
</dbReference>
<feature type="region of interest" description="Disordered" evidence="7">
    <location>
        <begin position="305"/>
        <end position="331"/>
    </location>
</feature>
<name>A0A7K2ITN4_9ACTN</name>
<evidence type="ECO:0000256" key="3">
    <source>
        <dbReference type="ARBA" id="ARBA00022741"/>
    </source>
</evidence>
<dbReference type="GO" id="GO:0008865">
    <property type="term" value="F:fructokinase activity"/>
    <property type="evidence" value="ECO:0007669"/>
    <property type="project" value="UniProtKB-ARBA"/>
</dbReference>